<evidence type="ECO:0000313" key="1">
    <source>
        <dbReference type="EMBL" id="GHF82439.1"/>
    </source>
</evidence>
<keyword evidence="2" id="KW-1185">Reference proteome</keyword>
<organism evidence="1 2">
    <name type="scientific">Thalassotalea marina</name>
    <dbReference type="NCBI Taxonomy" id="1673741"/>
    <lineage>
        <taxon>Bacteria</taxon>
        <taxon>Pseudomonadati</taxon>
        <taxon>Pseudomonadota</taxon>
        <taxon>Gammaproteobacteria</taxon>
        <taxon>Alteromonadales</taxon>
        <taxon>Colwelliaceae</taxon>
        <taxon>Thalassotalea</taxon>
    </lineage>
</organism>
<gene>
    <name evidence="1" type="ORF">GCM10017161_07020</name>
</gene>
<accession>A0A919EIE4</accession>
<name>A0A919EIE4_9GAMM</name>
<reference evidence="1" key="2">
    <citation type="submission" date="2020-09" db="EMBL/GenBank/DDBJ databases">
        <authorList>
            <person name="Sun Q."/>
            <person name="Kim S."/>
        </authorList>
    </citation>
    <scope>NUCLEOTIDE SEQUENCE</scope>
    <source>
        <strain evidence="1">KCTC 42731</strain>
    </source>
</reference>
<dbReference type="EMBL" id="BNCK01000002">
    <property type="protein sequence ID" value="GHF82439.1"/>
    <property type="molecule type" value="Genomic_DNA"/>
</dbReference>
<dbReference type="Proteomes" id="UP000623842">
    <property type="component" value="Unassembled WGS sequence"/>
</dbReference>
<protein>
    <submittedName>
        <fullName evidence="1">Uncharacterized protein</fullName>
    </submittedName>
</protein>
<proteinExistence type="predicted"/>
<dbReference type="AlphaFoldDB" id="A0A919EIE4"/>
<sequence>MYKMICRLFLQSEGLSYVQNSVEGKWQTGSNMTEDELNDVQERLWPQGVNIYD</sequence>
<comment type="caution">
    <text evidence="1">The sequence shown here is derived from an EMBL/GenBank/DDBJ whole genome shotgun (WGS) entry which is preliminary data.</text>
</comment>
<evidence type="ECO:0000313" key="2">
    <source>
        <dbReference type="Proteomes" id="UP000623842"/>
    </source>
</evidence>
<reference evidence="1" key="1">
    <citation type="journal article" date="2014" name="Int. J. Syst. Evol. Microbiol.">
        <title>Complete genome sequence of Corynebacterium casei LMG S-19264T (=DSM 44701T), isolated from a smear-ripened cheese.</title>
        <authorList>
            <consortium name="US DOE Joint Genome Institute (JGI-PGF)"/>
            <person name="Walter F."/>
            <person name="Albersmeier A."/>
            <person name="Kalinowski J."/>
            <person name="Ruckert C."/>
        </authorList>
    </citation>
    <scope>NUCLEOTIDE SEQUENCE</scope>
    <source>
        <strain evidence="1">KCTC 42731</strain>
    </source>
</reference>